<comment type="caution">
    <text evidence="1">The sequence shown here is derived from an EMBL/GenBank/DDBJ whole genome shotgun (WGS) entry which is preliminary data.</text>
</comment>
<proteinExistence type="predicted"/>
<gene>
    <name evidence="1" type="ORF">MILVUS5_LOCUS31235</name>
</gene>
<dbReference type="EMBL" id="CASHSV030000513">
    <property type="protein sequence ID" value="CAJ2666441.1"/>
    <property type="molecule type" value="Genomic_DNA"/>
</dbReference>
<dbReference type="Proteomes" id="UP001177021">
    <property type="component" value="Unassembled WGS sequence"/>
</dbReference>
<name>A0ACB0LB24_TRIPR</name>
<protein>
    <submittedName>
        <fullName evidence="1">Uncharacterized protein</fullName>
    </submittedName>
</protein>
<keyword evidence="2" id="KW-1185">Reference proteome</keyword>
<accession>A0ACB0LB24</accession>
<evidence type="ECO:0000313" key="2">
    <source>
        <dbReference type="Proteomes" id="UP001177021"/>
    </source>
</evidence>
<evidence type="ECO:0000313" key="1">
    <source>
        <dbReference type="EMBL" id="CAJ2666441.1"/>
    </source>
</evidence>
<organism evidence="1 2">
    <name type="scientific">Trifolium pratense</name>
    <name type="common">Red clover</name>
    <dbReference type="NCBI Taxonomy" id="57577"/>
    <lineage>
        <taxon>Eukaryota</taxon>
        <taxon>Viridiplantae</taxon>
        <taxon>Streptophyta</taxon>
        <taxon>Embryophyta</taxon>
        <taxon>Tracheophyta</taxon>
        <taxon>Spermatophyta</taxon>
        <taxon>Magnoliopsida</taxon>
        <taxon>eudicotyledons</taxon>
        <taxon>Gunneridae</taxon>
        <taxon>Pentapetalae</taxon>
        <taxon>rosids</taxon>
        <taxon>fabids</taxon>
        <taxon>Fabales</taxon>
        <taxon>Fabaceae</taxon>
        <taxon>Papilionoideae</taxon>
        <taxon>50 kb inversion clade</taxon>
        <taxon>NPAAA clade</taxon>
        <taxon>Hologalegina</taxon>
        <taxon>IRL clade</taxon>
        <taxon>Trifolieae</taxon>
        <taxon>Trifolium</taxon>
    </lineage>
</organism>
<reference evidence="1" key="1">
    <citation type="submission" date="2023-10" db="EMBL/GenBank/DDBJ databases">
        <authorList>
            <person name="Rodriguez Cubillos JULIANA M."/>
            <person name="De Vega J."/>
        </authorList>
    </citation>
    <scope>NUCLEOTIDE SEQUENCE</scope>
</reference>
<sequence>MLKFDEANAQLYKKVGNQILPYSTIFVDPSGRDGSFLTIQSAIDSIPSHNDRWIAIRVKAGTYREKIGIPREKPYIILKGAGKRKTFVEWNDHSSTDQSPTFTSLANNTVVRTISFRNTYNDDNNGVHVAAVAAMVSGDQSYFYRVGFYGYQDTLWDDRGRHYYKLCTIQGAIDFIFGEGQSFFERCAISVIGGGYITAQGRDDANEPGGFVFKDCVVFGSATTYLGRPWRKYARVLFFNSNLTNIVEPSGWNTWNSEGNEELTTFAEYGNFGPGADTSKRVSWAKKLDLATIEQMSSVNFVNSPEQWIGTQPF</sequence>